<evidence type="ECO:0000313" key="1">
    <source>
        <dbReference type="EMBL" id="GLS42232.1"/>
    </source>
</evidence>
<proteinExistence type="predicted"/>
<name>A0A7W6AJM7_9HYPH</name>
<dbReference type="RefSeq" id="WP_183504271.1">
    <property type="nucleotide sequence ID" value="NZ_BSPG01000001.1"/>
</dbReference>
<keyword evidence="4" id="KW-1185">Reference proteome</keyword>
<reference evidence="1" key="1">
    <citation type="journal article" date="2014" name="Int. J. Syst. Evol. Microbiol.">
        <title>Complete genome of a new Firmicutes species belonging to the dominant human colonic microbiota ('Ruminococcus bicirculans') reveals two chromosomes and a selective capacity to utilize plant glucans.</title>
        <authorList>
            <consortium name="NISC Comparative Sequencing Program"/>
            <person name="Wegmann U."/>
            <person name="Louis P."/>
            <person name="Goesmann A."/>
            <person name="Henrissat B."/>
            <person name="Duncan S.H."/>
            <person name="Flint H.J."/>
        </authorList>
    </citation>
    <scope>NUCLEOTIDE SEQUENCE</scope>
    <source>
        <strain evidence="1">NBRC 107710</strain>
    </source>
</reference>
<dbReference type="Proteomes" id="UP001156881">
    <property type="component" value="Unassembled WGS sequence"/>
</dbReference>
<comment type="caution">
    <text evidence="2">The sequence shown here is derived from an EMBL/GenBank/DDBJ whole genome shotgun (WGS) entry which is preliminary data.</text>
</comment>
<reference evidence="2 3" key="3">
    <citation type="submission" date="2020-08" db="EMBL/GenBank/DDBJ databases">
        <title>Genomic Encyclopedia of Type Strains, Phase IV (KMG-IV): sequencing the most valuable type-strain genomes for metagenomic binning, comparative biology and taxonomic classification.</title>
        <authorList>
            <person name="Goeker M."/>
        </authorList>
    </citation>
    <scope>NUCLEOTIDE SEQUENCE [LARGE SCALE GENOMIC DNA]</scope>
    <source>
        <strain evidence="2 3">DSM 24105</strain>
    </source>
</reference>
<dbReference type="EMBL" id="JACIDN010000003">
    <property type="protein sequence ID" value="MBB3902384.1"/>
    <property type="molecule type" value="Genomic_DNA"/>
</dbReference>
<reference evidence="4" key="2">
    <citation type="journal article" date="2019" name="Int. J. Syst. Evol. Microbiol.">
        <title>The Global Catalogue of Microorganisms (GCM) 10K type strain sequencing project: providing services to taxonomists for standard genome sequencing and annotation.</title>
        <authorList>
            <consortium name="The Broad Institute Genomics Platform"/>
            <consortium name="The Broad Institute Genome Sequencing Center for Infectious Disease"/>
            <person name="Wu L."/>
            <person name="Ma J."/>
        </authorList>
    </citation>
    <scope>NUCLEOTIDE SEQUENCE [LARGE SCALE GENOMIC DNA]</scope>
    <source>
        <strain evidence="4">NBRC 107710</strain>
    </source>
</reference>
<dbReference type="AlphaFoldDB" id="A0A7W6AJM7"/>
<organism evidence="2 3">
    <name type="scientific">Methylobacterium brachythecii</name>
    <dbReference type="NCBI Taxonomy" id="1176177"/>
    <lineage>
        <taxon>Bacteria</taxon>
        <taxon>Pseudomonadati</taxon>
        <taxon>Pseudomonadota</taxon>
        <taxon>Alphaproteobacteria</taxon>
        <taxon>Hyphomicrobiales</taxon>
        <taxon>Methylobacteriaceae</taxon>
        <taxon>Methylobacterium</taxon>
    </lineage>
</organism>
<evidence type="ECO:0000313" key="2">
    <source>
        <dbReference type="EMBL" id="MBB3902384.1"/>
    </source>
</evidence>
<evidence type="ECO:0000313" key="3">
    <source>
        <dbReference type="Proteomes" id="UP000517759"/>
    </source>
</evidence>
<sequence>MSVINVVMAPSDLVTFVADTGLCGWWGDQPIKLNRYMSGNAAYGGSATSNDLLGAISKMRSTGGLTIGTRPQDSTIMWANIGKGQAYPSDLILTWGWCYDNFDQVQPIKVQLFNYVSNGHGGSKTVKDGPPVEMGTFLTSRSRFAEGMQAFIDRKGFGWDCIGFVQQYLLAIEFYTAYPGLLPTQYIGGRSGFTEVTRLDQIGPLNVIAYPWHVQIIDSVQSISSNQVKCTICQSSGWAARSGPMTNDNITITGPIDMKKEDETGKEKTEYYFKISGPSPVTGIARIGRSARLKPAYAFGA</sequence>
<dbReference type="Proteomes" id="UP000517759">
    <property type="component" value="Unassembled WGS sequence"/>
</dbReference>
<gene>
    <name evidence="1" type="ORF">GCM10007884_02170</name>
    <name evidence="2" type="ORF">GGR33_001879</name>
</gene>
<dbReference type="EMBL" id="BSPG01000001">
    <property type="protein sequence ID" value="GLS42232.1"/>
    <property type="molecule type" value="Genomic_DNA"/>
</dbReference>
<evidence type="ECO:0000313" key="4">
    <source>
        <dbReference type="Proteomes" id="UP001156881"/>
    </source>
</evidence>
<accession>A0A7W6AJM7</accession>
<reference evidence="1" key="4">
    <citation type="submission" date="2023-01" db="EMBL/GenBank/DDBJ databases">
        <title>Draft genome sequence of Methylobacterium brachythecii strain NBRC 107710.</title>
        <authorList>
            <person name="Sun Q."/>
            <person name="Mori K."/>
        </authorList>
    </citation>
    <scope>NUCLEOTIDE SEQUENCE</scope>
    <source>
        <strain evidence="1">NBRC 107710</strain>
    </source>
</reference>
<protein>
    <submittedName>
        <fullName evidence="2">Uncharacterized protein</fullName>
    </submittedName>
</protein>